<evidence type="ECO:0000256" key="6">
    <source>
        <dbReference type="ARBA" id="ARBA00023098"/>
    </source>
</evidence>
<organism evidence="9 10">
    <name type="scientific">Bacteriovorax antarcticus</name>
    <dbReference type="NCBI Taxonomy" id="3088717"/>
    <lineage>
        <taxon>Bacteria</taxon>
        <taxon>Pseudomonadati</taxon>
        <taxon>Bdellovibrionota</taxon>
        <taxon>Bacteriovoracia</taxon>
        <taxon>Bacteriovoracales</taxon>
        <taxon>Bacteriovoracaceae</taxon>
        <taxon>Bacteriovorax</taxon>
    </lineage>
</organism>
<protein>
    <recommendedName>
        <fullName evidence="3">phospholipase D</fullName>
        <ecNumber evidence="3">3.1.4.4</ecNumber>
    </recommendedName>
</protein>
<name>A0ABU5VV90_9BACT</name>
<dbReference type="PANTHER" id="PTHR43856:SF1">
    <property type="entry name" value="MITOCHONDRIAL CARDIOLIPIN HYDROLASE"/>
    <property type="match status" value="1"/>
</dbReference>
<evidence type="ECO:0000256" key="3">
    <source>
        <dbReference type="ARBA" id="ARBA00012027"/>
    </source>
</evidence>
<evidence type="ECO:0000259" key="8">
    <source>
        <dbReference type="PROSITE" id="PS50035"/>
    </source>
</evidence>
<comment type="catalytic activity">
    <reaction evidence="1">
        <text>a 1,2-diacyl-sn-glycero-3-phosphocholine + H2O = a 1,2-diacyl-sn-glycero-3-phosphate + choline + H(+)</text>
        <dbReference type="Rhea" id="RHEA:14445"/>
        <dbReference type="ChEBI" id="CHEBI:15354"/>
        <dbReference type="ChEBI" id="CHEBI:15377"/>
        <dbReference type="ChEBI" id="CHEBI:15378"/>
        <dbReference type="ChEBI" id="CHEBI:57643"/>
        <dbReference type="ChEBI" id="CHEBI:58608"/>
        <dbReference type="EC" id="3.1.4.4"/>
    </reaction>
</comment>
<dbReference type="RefSeq" id="WP_323576855.1">
    <property type="nucleotide sequence ID" value="NZ_JAYGJQ010000002.1"/>
</dbReference>
<keyword evidence="7" id="KW-0732">Signal</keyword>
<dbReference type="EC" id="3.1.4.4" evidence="3"/>
<dbReference type="InterPro" id="IPR051406">
    <property type="entry name" value="PLD_domain"/>
</dbReference>
<proteinExistence type="inferred from homology"/>
<dbReference type="EMBL" id="JAYGJQ010000002">
    <property type="protein sequence ID" value="MEA9356961.1"/>
    <property type="molecule type" value="Genomic_DNA"/>
</dbReference>
<dbReference type="Proteomes" id="UP001302274">
    <property type="component" value="Unassembled WGS sequence"/>
</dbReference>
<evidence type="ECO:0000313" key="10">
    <source>
        <dbReference type="Proteomes" id="UP001302274"/>
    </source>
</evidence>
<reference evidence="9 10" key="1">
    <citation type="submission" date="2023-11" db="EMBL/GenBank/DDBJ databases">
        <title>A Novel Polar Bacteriovorax (B. antarcticus) Isolated from the Biocrust in Antarctica.</title>
        <authorList>
            <person name="Mun W."/>
            <person name="Choi S.Y."/>
            <person name="Mitchell R.J."/>
        </authorList>
    </citation>
    <scope>NUCLEOTIDE SEQUENCE [LARGE SCALE GENOMIC DNA]</scope>
    <source>
        <strain evidence="9 10">PP10</strain>
    </source>
</reference>
<evidence type="ECO:0000256" key="5">
    <source>
        <dbReference type="ARBA" id="ARBA00022963"/>
    </source>
</evidence>
<evidence type="ECO:0000256" key="4">
    <source>
        <dbReference type="ARBA" id="ARBA00022801"/>
    </source>
</evidence>
<evidence type="ECO:0000313" key="9">
    <source>
        <dbReference type="EMBL" id="MEA9356961.1"/>
    </source>
</evidence>
<evidence type="ECO:0000256" key="1">
    <source>
        <dbReference type="ARBA" id="ARBA00000798"/>
    </source>
</evidence>
<dbReference type="InterPro" id="IPR001736">
    <property type="entry name" value="PLipase_D/transphosphatidylase"/>
</dbReference>
<sequence length="183" mass="19904">MEAFLKAFLLIILFLCTHAYAEAAQVSVKNMDTCFSPREDCAQKLISVLNIAEKTLDIAIFSITHSDITNAIIAAKERGVVVRVVVDKAQAGGSKSKTKELIAAHIPVKIGKASGGTMHDKFSIVDGMMLQTGSFNYSMSAANNNTENQIYIADKDAIQRYQEDFEILWNDGSPKSNPASLGD</sequence>
<feature type="chain" id="PRO_5045568637" description="phospholipase D" evidence="7">
    <location>
        <begin position="22"/>
        <end position="183"/>
    </location>
</feature>
<gene>
    <name evidence="9" type="ORF">SHI21_12120</name>
</gene>
<keyword evidence="10" id="KW-1185">Reference proteome</keyword>
<evidence type="ECO:0000256" key="7">
    <source>
        <dbReference type="SAM" id="SignalP"/>
    </source>
</evidence>
<feature type="domain" description="PLD phosphodiesterase" evidence="8">
    <location>
        <begin position="114"/>
        <end position="141"/>
    </location>
</feature>
<dbReference type="PANTHER" id="PTHR43856">
    <property type="entry name" value="CARDIOLIPIN HYDROLASE"/>
    <property type="match status" value="1"/>
</dbReference>
<comment type="similarity">
    <text evidence="2">Belongs to the phospholipase D family.</text>
</comment>
<dbReference type="InterPro" id="IPR025202">
    <property type="entry name" value="PLD-like_dom"/>
</dbReference>
<dbReference type="SUPFAM" id="SSF56024">
    <property type="entry name" value="Phospholipase D/nuclease"/>
    <property type="match status" value="1"/>
</dbReference>
<dbReference type="Pfam" id="PF13091">
    <property type="entry name" value="PLDc_2"/>
    <property type="match status" value="1"/>
</dbReference>
<keyword evidence="6" id="KW-0443">Lipid metabolism</keyword>
<dbReference type="Gene3D" id="3.30.870.10">
    <property type="entry name" value="Endonuclease Chain A"/>
    <property type="match status" value="1"/>
</dbReference>
<feature type="signal peptide" evidence="7">
    <location>
        <begin position="1"/>
        <end position="21"/>
    </location>
</feature>
<comment type="caution">
    <text evidence="9">The sequence shown here is derived from an EMBL/GenBank/DDBJ whole genome shotgun (WGS) entry which is preliminary data.</text>
</comment>
<keyword evidence="5" id="KW-0442">Lipid degradation</keyword>
<dbReference type="PROSITE" id="PS50035">
    <property type="entry name" value="PLD"/>
    <property type="match status" value="1"/>
</dbReference>
<evidence type="ECO:0000256" key="2">
    <source>
        <dbReference type="ARBA" id="ARBA00008664"/>
    </source>
</evidence>
<accession>A0ABU5VV90</accession>
<keyword evidence="4" id="KW-0378">Hydrolase</keyword>